<feature type="domain" description="Superoxide dismutase copper/zinc binding" evidence="1">
    <location>
        <begin position="51"/>
        <end position="156"/>
    </location>
</feature>
<evidence type="ECO:0000259" key="1">
    <source>
        <dbReference type="Pfam" id="PF00080"/>
    </source>
</evidence>
<gene>
    <name evidence="2" type="ORF">BE221DRAFT_193529</name>
</gene>
<name>A0A1Y5ID63_OSTTA</name>
<dbReference type="Pfam" id="PF00080">
    <property type="entry name" value="Sod_Cu"/>
    <property type="match status" value="1"/>
</dbReference>
<dbReference type="Gene3D" id="2.60.40.200">
    <property type="entry name" value="Superoxide dismutase, copper/zinc binding domain"/>
    <property type="match status" value="1"/>
</dbReference>
<accession>A0A1Y5ID63</accession>
<proteinExistence type="predicted"/>
<dbReference type="Proteomes" id="UP000195557">
    <property type="component" value="Unassembled WGS sequence"/>
</dbReference>
<dbReference type="PANTHER" id="PTHR10003">
    <property type="entry name" value="SUPEROXIDE DISMUTASE CU-ZN -RELATED"/>
    <property type="match status" value="1"/>
</dbReference>
<evidence type="ECO:0000313" key="2">
    <source>
        <dbReference type="EMBL" id="OUS44925.1"/>
    </source>
</evidence>
<dbReference type="InterPro" id="IPR036423">
    <property type="entry name" value="SOD-like_Cu/Zn_dom_sf"/>
</dbReference>
<dbReference type="AlphaFoldDB" id="A0A1Y5ID63"/>
<dbReference type="InterPro" id="IPR024134">
    <property type="entry name" value="SOD_Cu/Zn_/chaperone"/>
</dbReference>
<sequence>MRCRLIGSGGVDGEVFGAGLAAALGTDARTLRQSVAAVAEFKGEAYGHGDVVGVVRLVQVNAETILGEATLGGLAPGTEYEATIRTYGDTRRGIESAGEVYDVETATAEGGRRAGEIAVVVSDARGEITLPATILSDGLKTWDVIGRSVALRNTETNASVVAVLARSAGVGENHKKLCQCDGTVIWEADEDFLPVAAKPSRGTSGPLFERGMQTVRRGE</sequence>
<dbReference type="GO" id="GO:0005507">
    <property type="term" value="F:copper ion binding"/>
    <property type="evidence" value="ECO:0007669"/>
    <property type="project" value="InterPro"/>
</dbReference>
<dbReference type="GO" id="GO:0006801">
    <property type="term" value="P:superoxide metabolic process"/>
    <property type="evidence" value="ECO:0007669"/>
    <property type="project" value="InterPro"/>
</dbReference>
<dbReference type="EMBL" id="KZ155795">
    <property type="protein sequence ID" value="OUS44925.1"/>
    <property type="molecule type" value="Genomic_DNA"/>
</dbReference>
<reference evidence="2" key="1">
    <citation type="submission" date="2017-04" db="EMBL/GenBank/DDBJ databases">
        <title>Population genomics of picophytoplankton unveils novel chromosome hypervariability.</title>
        <authorList>
            <consortium name="DOE Joint Genome Institute"/>
            <person name="Blanc-Mathieu R."/>
            <person name="Krasovec M."/>
            <person name="Hebrard M."/>
            <person name="Yau S."/>
            <person name="Desgranges E."/>
            <person name="Martin J."/>
            <person name="Schackwitz W."/>
            <person name="Kuo A."/>
            <person name="Salin G."/>
            <person name="Donnadieu C."/>
            <person name="Desdevises Y."/>
            <person name="Sanchez-Ferandin S."/>
            <person name="Moreau H."/>
            <person name="Rivals E."/>
            <person name="Grigoriev I.V."/>
            <person name="Grimsley N."/>
            <person name="Eyre-Walker A."/>
            <person name="Piganeau G."/>
        </authorList>
    </citation>
    <scope>NUCLEOTIDE SEQUENCE [LARGE SCALE GENOMIC DNA]</scope>
    <source>
        <strain evidence="2">RCC 1115</strain>
    </source>
</reference>
<protein>
    <submittedName>
        <fullName evidence="2">Superoxide dismutase</fullName>
    </submittedName>
</protein>
<dbReference type="eggNOG" id="KOG4656">
    <property type="taxonomic scope" value="Eukaryota"/>
</dbReference>
<organism evidence="2">
    <name type="scientific">Ostreococcus tauri</name>
    <name type="common">Marine green alga</name>
    <dbReference type="NCBI Taxonomy" id="70448"/>
    <lineage>
        <taxon>Eukaryota</taxon>
        <taxon>Viridiplantae</taxon>
        <taxon>Chlorophyta</taxon>
        <taxon>Mamiellophyceae</taxon>
        <taxon>Mamiellales</taxon>
        <taxon>Bathycoccaceae</taxon>
        <taxon>Ostreococcus</taxon>
    </lineage>
</organism>
<dbReference type="InterPro" id="IPR001424">
    <property type="entry name" value="SOD_Cu_Zn_dom"/>
</dbReference>
<dbReference type="SUPFAM" id="SSF49329">
    <property type="entry name" value="Cu,Zn superoxide dismutase-like"/>
    <property type="match status" value="1"/>
</dbReference>